<keyword evidence="4" id="KW-1015">Disulfide bond</keyword>
<protein>
    <submittedName>
        <fullName evidence="9">TlpA family protein disulfide reductase</fullName>
    </submittedName>
</protein>
<feature type="domain" description="Thioredoxin" evidence="7">
    <location>
        <begin position="39"/>
        <end position="181"/>
    </location>
</feature>
<evidence type="ECO:0000256" key="6">
    <source>
        <dbReference type="SAM" id="SignalP"/>
    </source>
</evidence>
<reference evidence="11" key="3">
    <citation type="journal article" date="2019" name="Int. J. Syst. Evol. Microbiol.">
        <title>The Global Catalogue of Microorganisms (GCM) 10K type strain sequencing project: providing services to taxonomists for standard genome sequencing and annotation.</title>
        <authorList>
            <consortium name="The Broad Institute Genomics Platform"/>
            <consortium name="The Broad Institute Genome Sequencing Center for Infectious Disease"/>
            <person name="Wu L."/>
            <person name="Ma J."/>
        </authorList>
    </citation>
    <scope>NUCLEOTIDE SEQUENCE [LARGE SCALE GENOMIC DNA]</scope>
    <source>
        <strain evidence="11">CCM 7403</strain>
    </source>
</reference>
<dbReference type="Pfam" id="PF08534">
    <property type="entry name" value="Redoxin"/>
    <property type="match status" value="1"/>
</dbReference>
<dbReference type="GO" id="GO:0016491">
    <property type="term" value="F:oxidoreductase activity"/>
    <property type="evidence" value="ECO:0007669"/>
    <property type="project" value="InterPro"/>
</dbReference>
<dbReference type="InterPro" id="IPR050553">
    <property type="entry name" value="Thioredoxin_ResA/DsbE_sf"/>
</dbReference>
<evidence type="ECO:0000256" key="5">
    <source>
        <dbReference type="ARBA" id="ARBA00023284"/>
    </source>
</evidence>
<organism evidence="9 10">
    <name type="scientific">Nocardioides daphniae</name>
    <dbReference type="NCBI Taxonomy" id="402297"/>
    <lineage>
        <taxon>Bacteria</taxon>
        <taxon>Bacillati</taxon>
        <taxon>Actinomycetota</taxon>
        <taxon>Actinomycetes</taxon>
        <taxon>Propionibacteriales</taxon>
        <taxon>Nocardioidaceae</taxon>
        <taxon>Nocardioides</taxon>
    </lineage>
</organism>
<evidence type="ECO:0000313" key="11">
    <source>
        <dbReference type="Proteomes" id="UP000630594"/>
    </source>
</evidence>
<dbReference type="CDD" id="cd02966">
    <property type="entry name" value="TlpA_like_family"/>
    <property type="match status" value="1"/>
</dbReference>
<dbReference type="KEGG" id="ndp:E2C04_16345"/>
<proteinExistence type="predicted"/>
<dbReference type="InterPro" id="IPR006311">
    <property type="entry name" value="TAT_signal"/>
</dbReference>
<keyword evidence="2" id="KW-0201">Cytochrome c-type biogenesis</keyword>
<keyword evidence="6" id="KW-0732">Signal</keyword>
<dbReference type="GO" id="GO:0030313">
    <property type="term" value="C:cell envelope"/>
    <property type="evidence" value="ECO:0007669"/>
    <property type="project" value="UniProtKB-SubCell"/>
</dbReference>
<dbReference type="Gene3D" id="3.40.30.10">
    <property type="entry name" value="Glutaredoxin"/>
    <property type="match status" value="1"/>
</dbReference>
<dbReference type="SUPFAM" id="SSF52833">
    <property type="entry name" value="Thioredoxin-like"/>
    <property type="match status" value="1"/>
</dbReference>
<dbReference type="GO" id="GO:0017004">
    <property type="term" value="P:cytochrome complex assembly"/>
    <property type="evidence" value="ECO:0007669"/>
    <property type="project" value="UniProtKB-KW"/>
</dbReference>
<dbReference type="Proteomes" id="UP000630594">
    <property type="component" value="Unassembled WGS sequence"/>
</dbReference>
<evidence type="ECO:0000259" key="7">
    <source>
        <dbReference type="PROSITE" id="PS51352"/>
    </source>
</evidence>
<reference evidence="9" key="4">
    <citation type="submission" date="2019-03" db="EMBL/GenBank/DDBJ databases">
        <authorList>
            <person name="Huang Y."/>
        </authorList>
    </citation>
    <scope>NUCLEOTIDE SEQUENCE</scope>
    <source>
        <strain evidence="9">JCM 16608</strain>
    </source>
</reference>
<evidence type="ECO:0000256" key="3">
    <source>
        <dbReference type="ARBA" id="ARBA00022968"/>
    </source>
</evidence>
<gene>
    <name evidence="9" type="ORF">E2C04_16345</name>
    <name evidence="8" type="ORF">GCM10007231_10110</name>
</gene>
<dbReference type="PROSITE" id="PS51257">
    <property type="entry name" value="PROKAR_LIPOPROTEIN"/>
    <property type="match status" value="1"/>
</dbReference>
<evidence type="ECO:0000313" key="8">
    <source>
        <dbReference type="EMBL" id="GGD13053.1"/>
    </source>
</evidence>
<accession>A0A4P7UG57</accession>
<evidence type="ECO:0000256" key="2">
    <source>
        <dbReference type="ARBA" id="ARBA00022748"/>
    </source>
</evidence>
<dbReference type="PANTHER" id="PTHR42852:SF6">
    <property type="entry name" value="THIOL:DISULFIDE INTERCHANGE PROTEIN DSBE"/>
    <property type="match status" value="1"/>
</dbReference>
<feature type="chain" id="PRO_5038656366" evidence="6">
    <location>
        <begin position="26"/>
        <end position="186"/>
    </location>
</feature>
<dbReference type="EMBL" id="CP038462">
    <property type="protein sequence ID" value="QCC78375.1"/>
    <property type="molecule type" value="Genomic_DNA"/>
</dbReference>
<keyword evidence="3" id="KW-0735">Signal-anchor</keyword>
<dbReference type="OrthoDB" id="9796554at2"/>
<reference evidence="8" key="2">
    <citation type="journal article" date="2014" name="Int. J. Syst. Evol. Microbiol.">
        <title>Complete genome of a new Firmicutes species belonging to the dominant human colonic microbiota ('Ruminococcus bicirculans') reveals two chromosomes and a selective capacity to utilize plant glucans.</title>
        <authorList>
            <consortium name="NISC Comparative Sequencing Program"/>
            <person name="Wegmann U."/>
            <person name="Louis P."/>
            <person name="Goesmann A."/>
            <person name="Henrissat B."/>
            <person name="Duncan S.H."/>
            <person name="Flint H.J."/>
        </authorList>
    </citation>
    <scope>NUCLEOTIDE SEQUENCE</scope>
    <source>
        <strain evidence="8">CCM 7403</strain>
    </source>
</reference>
<keyword evidence="5" id="KW-0676">Redox-active center</keyword>
<dbReference type="InterPro" id="IPR013740">
    <property type="entry name" value="Redoxin"/>
</dbReference>
<dbReference type="PROSITE" id="PS51318">
    <property type="entry name" value="TAT"/>
    <property type="match status" value="1"/>
</dbReference>
<dbReference type="PROSITE" id="PS51352">
    <property type="entry name" value="THIOREDOXIN_2"/>
    <property type="match status" value="1"/>
</dbReference>
<dbReference type="InterPro" id="IPR036249">
    <property type="entry name" value="Thioredoxin-like_sf"/>
</dbReference>
<sequence length="186" mass="19729">MSRTSRRTPLLRAAAVVTAAVLALAGCTSDDPGSPQGPAALPAPMPELTLPGFAGAPSVDLGAIDTPTVVSLWASWCNPCRKEMPLIEEFSQKYEGRVDVLGVNYQDAQSKAAEEFVEETGATYPMVVDLKGELDGLDPVPRVPGLPFLAFVDADGELVGVEMQLFDDLAEFEELVGRHLDLGEAS</sequence>
<evidence type="ECO:0000256" key="1">
    <source>
        <dbReference type="ARBA" id="ARBA00004196"/>
    </source>
</evidence>
<evidence type="ECO:0000313" key="10">
    <source>
        <dbReference type="Proteomes" id="UP000297025"/>
    </source>
</evidence>
<dbReference type="PANTHER" id="PTHR42852">
    <property type="entry name" value="THIOL:DISULFIDE INTERCHANGE PROTEIN DSBE"/>
    <property type="match status" value="1"/>
</dbReference>
<dbReference type="RefSeq" id="WP_135833412.1">
    <property type="nucleotide sequence ID" value="NZ_BMCK01000001.1"/>
</dbReference>
<dbReference type="InterPro" id="IPR013766">
    <property type="entry name" value="Thioredoxin_domain"/>
</dbReference>
<dbReference type="EMBL" id="BMCK01000001">
    <property type="protein sequence ID" value="GGD13053.1"/>
    <property type="molecule type" value="Genomic_DNA"/>
</dbReference>
<name>A0A4P7UG57_9ACTN</name>
<keyword evidence="3" id="KW-0812">Transmembrane</keyword>
<reference evidence="8" key="5">
    <citation type="submission" date="2024-05" db="EMBL/GenBank/DDBJ databases">
        <authorList>
            <person name="Sun Q."/>
            <person name="Sedlacek I."/>
        </authorList>
    </citation>
    <scope>NUCLEOTIDE SEQUENCE</scope>
    <source>
        <strain evidence="8">CCM 7403</strain>
    </source>
</reference>
<feature type="signal peptide" evidence="6">
    <location>
        <begin position="1"/>
        <end position="25"/>
    </location>
</feature>
<evidence type="ECO:0000256" key="4">
    <source>
        <dbReference type="ARBA" id="ARBA00023157"/>
    </source>
</evidence>
<dbReference type="Proteomes" id="UP000297025">
    <property type="component" value="Chromosome"/>
</dbReference>
<comment type="subcellular location">
    <subcellularLocation>
        <location evidence="1">Cell envelope</location>
    </subcellularLocation>
</comment>
<dbReference type="AlphaFoldDB" id="A0A4P7UG57"/>
<reference evidence="9 10" key="1">
    <citation type="journal article" date="2008" name="Int. J. Syst. Evol. Microbiol.">
        <title>Nocardioides daphniae sp. nov., isolated from Daphnia cucullata (Crustacea: Cladocera).</title>
        <authorList>
            <person name="Toth E.M."/>
            <person name="Keki Z."/>
            <person name="Homonnay Z.G."/>
            <person name="Borsodi A.K."/>
            <person name="Marialigeti K."/>
            <person name="Schumann P."/>
        </authorList>
    </citation>
    <scope>NUCLEOTIDE SEQUENCE [LARGE SCALE GENOMIC DNA]</scope>
    <source>
        <strain evidence="9 10">JCM 16608</strain>
    </source>
</reference>
<keyword evidence="11" id="KW-1185">Reference proteome</keyword>
<evidence type="ECO:0000313" key="9">
    <source>
        <dbReference type="EMBL" id="QCC78375.1"/>
    </source>
</evidence>